<evidence type="ECO:0000256" key="2">
    <source>
        <dbReference type="ARBA" id="ARBA00022670"/>
    </source>
</evidence>
<keyword evidence="2" id="KW-0645">Protease</keyword>
<keyword evidence="4" id="KW-0788">Thiol protease</keyword>
<proteinExistence type="inferred from homology"/>
<comment type="caution">
    <text evidence="7">The sequence shown here is derived from an EMBL/GenBank/DDBJ whole genome shotgun (WGS) entry which is preliminary data.</text>
</comment>
<protein>
    <recommendedName>
        <fullName evidence="6">Ribosomal processing cysteine protease Prp</fullName>
    </recommendedName>
</protein>
<dbReference type="AlphaFoldDB" id="A0A1F7WGW0"/>
<evidence type="ECO:0000256" key="1">
    <source>
        <dbReference type="ARBA" id="ARBA00022517"/>
    </source>
</evidence>
<dbReference type="GO" id="GO:0042254">
    <property type="term" value="P:ribosome biogenesis"/>
    <property type="evidence" value="ECO:0007669"/>
    <property type="project" value="UniProtKB-KW"/>
</dbReference>
<organism evidence="7 8">
    <name type="scientific">Candidatus Wallbacteria bacterium GWC2_49_35</name>
    <dbReference type="NCBI Taxonomy" id="1817813"/>
    <lineage>
        <taxon>Bacteria</taxon>
        <taxon>Candidatus Walliibacteriota</taxon>
    </lineage>
</organism>
<evidence type="ECO:0000256" key="4">
    <source>
        <dbReference type="ARBA" id="ARBA00022807"/>
    </source>
</evidence>
<reference evidence="7 8" key="1">
    <citation type="journal article" date="2016" name="Nat. Commun.">
        <title>Thousands of microbial genomes shed light on interconnected biogeochemical processes in an aquifer system.</title>
        <authorList>
            <person name="Anantharaman K."/>
            <person name="Brown C.T."/>
            <person name="Hug L.A."/>
            <person name="Sharon I."/>
            <person name="Castelle C.J."/>
            <person name="Probst A.J."/>
            <person name="Thomas B.C."/>
            <person name="Singh A."/>
            <person name="Wilkins M.J."/>
            <person name="Karaoz U."/>
            <person name="Brodie E.L."/>
            <person name="Williams K.H."/>
            <person name="Hubbard S.S."/>
            <person name="Banfield J.F."/>
        </authorList>
    </citation>
    <scope>NUCLEOTIDE SEQUENCE [LARGE SCALE GENOMIC DNA]</scope>
</reference>
<evidence type="ECO:0000313" key="7">
    <source>
        <dbReference type="EMBL" id="OGM01428.1"/>
    </source>
</evidence>
<dbReference type="InterPro" id="IPR036764">
    <property type="entry name" value="Peptidase_Prp_sf"/>
</dbReference>
<dbReference type="SUPFAM" id="SSF118010">
    <property type="entry name" value="TM1457-like"/>
    <property type="match status" value="1"/>
</dbReference>
<name>A0A1F7WGW0_9BACT</name>
<dbReference type="CDD" id="cd16332">
    <property type="entry name" value="Prp-like"/>
    <property type="match status" value="1"/>
</dbReference>
<sequence length="111" mass="11875">MITAEFNYGRNGVLKSFVFSGHDNSGPRGENVICAAASALALNFSQSVVKLLKLRLTGEIKEGLINLSTAEEAGAESAEGLRLLTASVRLGFTSINEKYGEVIKIIETIKD</sequence>
<dbReference type="EMBL" id="MGFH01000236">
    <property type="protein sequence ID" value="OGM01428.1"/>
    <property type="molecule type" value="Genomic_DNA"/>
</dbReference>
<evidence type="ECO:0000256" key="6">
    <source>
        <dbReference type="ARBA" id="ARBA00044538"/>
    </source>
</evidence>
<dbReference type="Gene3D" id="3.30.70.1490">
    <property type="entry name" value="Cysteine protease Prp"/>
    <property type="match status" value="1"/>
</dbReference>
<dbReference type="PANTHER" id="PTHR39178">
    <property type="entry name" value="HYPOTHETICAL RIBOSOME-ASSOCIATED PROTEIN"/>
    <property type="match status" value="1"/>
</dbReference>
<dbReference type="Proteomes" id="UP000178735">
    <property type="component" value="Unassembled WGS sequence"/>
</dbReference>
<accession>A0A1F7WGW0</accession>
<gene>
    <name evidence="7" type="ORF">A2008_12795</name>
</gene>
<comment type="similarity">
    <text evidence="5">Belongs to the Prp family.</text>
</comment>
<dbReference type="Pfam" id="PF04327">
    <property type="entry name" value="Peptidase_Prp"/>
    <property type="match status" value="1"/>
</dbReference>
<evidence type="ECO:0000256" key="5">
    <source>
        <dbReference type="ARBA" id="ARBA00044503"/>
    </source>
</evidence>
<evidence type="ECO:0000256" key="3">
    <source>
        <dbReference type="ARBA" id="ARBA00022801"/>
    </source>
</evidence>
<dbReference type="GO" id="GO:0008234">
    <property type="term" value="F:cysteine-type peptidase activity"/>
    <property type="evidence" value="ECO:0007669"/>
    <property type="project" value="UniProtKB-KW"/>
</dbReference>
<dbReference type="GO" id="GO:0006508">
    <property type="term" value="P:proteolysis"/>
    <property type="evidence" value="ECO:0007669"/>
    <property type="project" value="UniProtKB-KW"/>
</dbReference>
<evidence type="ECO:0000313" key="8">
    <source>
        <dbReference type="Proteomes" id="UP000178735"/>
    </source>
</evidence>
<dbReference type="PANTHER" id="PTHR39178:SF1">
    <property type="entry name" value="RIBOSOMAL-PROCESSING CYSTEINE PROTEASE PRP"/>
    <property type="match status" value="1"/>
</dbReference>
<dbReference type="STRING" id="1817813.A2008_12795"/>
<keyword evidence="1" id="KW-0690">Ribosome biogenesis</keyword>
<keyword evidence="3" id="KW-0378">Hydrolase</keyword>
<dbReference type="InterPro" id="IPR007422">
    <property type="entry name" value="Peptidase_Prp"/>
</dbReference>